<accession>A0AAN6KU19</accession>
<evidence type="ECO:0000256" key="2">
    <source>
        <dbReference type="ARBA" id="ARBA00022688"/>
    </source>
</evidence>
<dbReference type="GO" id="GO:0008682">
    <property type="term" value="F:3-demethoxyubiquinol 3-hydroxylase activity"/>
    <property type="evidence" value="ECO:0007669"/>
    <property type="project" value="UniProtKB-EC"/>
</dbReference>
<comment type="subunit">
    <text evidence="8">Component of a multi-subunit COQ enzyme complex, composed of at least COQ3, COQ4, COQ5, COQ6, COQ7 and COQ9.</text>
</comment>
<dbReference type="EMBL" id="JAUJLE010000034">
    <property type="protein sequence ID" value="KAK1001380.1"/>
    <property type="molecule type" value="Genomic_DNA"/>
</dbReference>
<evidence type="ECO:0000256" key="5">
    <source>
        <dbReference type="ARBA" id="ARBA00023004"/>
    </source>
</evidence>
<keyword evidence="4 8" id="KW-0560">Oxidoreductase</keyword>
<comment type="subcellular location">
    <subcellularLocation>
        <location evidence="8">Mitochondrion inner membrane</location>
        <topology evidence="8">Peripheral membrane protein</topology>
        <orientation evidence="8">Matrix side</orientation>
    </subcellularLocation>
</comment>
<name>A0AAN6KU19_9PEZI</name>
<feature type="binding site" evidence="8">
    <location>
        <position position="113"/>
    </location>
    <ligand>
        <name>Fe cation</name>
        <dbReference type="ChEBI" id="CHEBI:24875"/>
        <label>1</label>
    </ligand>
</feature>
<dbReference type="PANTHER" id="PTHR11237:SF4">
    <property type="entry name" value="5-DEMETHOXYUBIQUINONE HYDROXYLASE, MITOCHONDRIAL"/>
    <property type="match status" value="1"/>
</dbReference>
<keyword evidence="7 8" id="KW-0472">Membrane</keyword>
<dbReference type="CDD" id="cd01042">
    <property type="entry name" value="DMQH"/>
    <property type="match status" value="1"/>
</dbReference>
<comment type="caution">
    <text evidence="10">The sequence shown here is derived from an EMBL/GenBank/DDBJ whole genome shotgun (WGS) entry which is preliminary data.</text>
</comment>
<evidence type="ECO:0000313" key="11">
    <source>
        <dbReference type="Proteomes" id="UP001175353"/>
    </source>
</evidence>
<dbReference type="Proteomes" id="UP001175353">
    <property type="component" value="Unassembled WGS sequence"/>
</dbReference>
<dbReference type="GO" id="GO:0031314">
    <property type="term" value="C:extrinsic component of mitochondrial inner membrane"/>
    <property type="evidence" value="ECO:0007669"/>
    <property type="project" value="UniProtKB-UniRule"/>
</dbReference>
<comment type="function">
    <text evidence="8">Catalyzes the hydroxylation of 2-polyprenyl-3-methyl-6-methoxy-1,4-benzoquinol (DMQH2) during ubiquinone biosynthesis. Has also a structural role in the COQ enzyme complex, stabilizing other COQ polypeptides.</text>
</comment>
<dbReference type="GO" id="GO:0016709">
    <property type="term" value="F:oxidoreductase activity, acting on paired donors, with incorporation or reduction of molecular oxygen, NAD(P)H as one donor, and incorporation of one atom of oxygen"/>
    <property type="evidence" value="ECO:0007669"/>
    <property type="project" value="UniProtKB-UniRule"/>
</dbReference>
<evidence type="ECO:0000256" key="7">
    <source>
        <dbReference type="ARBA" id="ARBA00023136"/>
    </source>
</evidence>
<feature type="binding site" evidence="8">
    <location>
        <position position="208"/>
    </location>
    <ligand>
        <name>Fe cation</name>
        <dbReference type="ChEBI" id="CHEBI:24875"/>
        <label>2</label>
    </ligand>
</feature>
<sequence>MVPSHQFRTRLTPLAFQLRARGCNNVGSRRTIITSSASPATEPHPEGLDKPQGSRRKPLSASQKKFLDKALRVNQAGELAATLIYTSQAPPINKAHPHLRPLMKHMYDQEAGHFKYFNEILAKHRIRPTAMYPMWSAAATVLGWGTGIMGREAAMACTEAVETEIGEHYNGQVRELLGWVAEMEDKGEEIGEELHGLVKQIRKIRDEELEHLDHAVENDAKQANPYELLTGVIRVGCRGAIWVSEKSAVAVAVVEHRAEVRIAIRELEVEICALGRAETGHDAEEGDFERWVPGERCRDYTTRAQRCRLCEARTSYMRDARSTLKLLFHYAALLYGRVTCEKILWSGSLLPFLFRQDFPQIHAIDHLSSTPTWNVANTRTTTTTPQMQPPLCT</sequence>
<keyword evidence="5 8" id="KW-0408">Iron</keyword>
<keyword evidence="10" id="KW-0830">Ubiquinone</keyword>
<evidence type="ECO:0000256" key="4">
    <source>
        <dbReference type="ARBA" id="ARBA00023002"/>
    </source>
</evidence>
<evidence type="ECO:0000256" key="6">
    <source>
        <dbReference type="ARBA" id="ARBA00023033"/>
    </source>
</evidence>
<feature type="binding site" evidence="8">
    <location>
        <position position="211"/>
    </location>
    <ligand>
        <name>Fe cation</name>
        <dbReference type="ChEBI" id="CHEBI:24875"/>
        <label>2</label>
    </ligand>
</feature>
<evidence type="ECO:0000256" key="9">
    <source>
        <dbReference type="SAM" id="MobiDB-lite"/>
    </source>
</evidence>
<proteinExistence type="inferred from homology"/>
<dbReference type="GO" id="GO:0046872">
    <property type="term" value="F:metal ion binding"/>
    <property type="evidence" value="ECO:0007669"/>
    <property type="project" value="UniProtKB-KW"/>
</dbReference>
<reference evidence="10" key="1">
    <citation type="submission" date="2023-06" db="EMBL/GenBank/DDBJ databases">
        <title>Black Yeasts Isolated from many extreme environments.</title>
        <authorList>
            <person name="Coleine C."/>
            <person name="Stajich J.E."/>
            <person name="Selbmann L."/>
        </authorList>
    </citation>
    <scope>NUCLEOTIDE SEQUENCE</scope>
    <source>
        <strain evidence="10">CCFEE 5200</strain>
    </source>
</reference>
<dbReference type="InterPro" id="IPR011566">
    <property type="entry name" value="Ubq_synth_Coq7"/>
</dbReference>
<keyword evidence="8" id="KW-0496">Mitochondrion</keyword>
<dbReference type="SUPFAM" id="SSF47240">
    <property type="entry name" value="Ferritin-like"/>
    <property type="match status" value="1"/>
</dbReference>
<feature type="binding site" evidence="8">
    <location>
        <position position="78"/>
    </location>
    <ligand>
        <name>Fe cation</name>
        <dbReference type="ChEBI" id="CHEBI:24875"/>
        <label>1</label>
    </ligand>
</feature>
<keyword evidence="2 8" id="KW-0831">Ubiquinone biosynthesis</keyword>
<comment type="cofactor">
    <cofactor evidence="8">
        <name>Fe cation</name>
        <dbReference type="ChEBI" id="CHEBI:24875"/>
    </cofactor>
    <text evidence="8">Binds 2 iron ions per subunit.</text>
</comment>
<keyword evidence="8" id="KW-0999">Mitochondrion inner membrane</keyword>
<dbReference type="PANTHER" id="PTHR11237">
    <property type="entry name" value="COENZYME Q10 BIOSYNTHESIS PROTEIN 7"/>
    <property type="match status" value="1"/>
</dbReference>
<evidence type="ECO:0000313" key="10">
    <source>
        <dbReference type="EMBL" id="KAK1001380.1"/>
    </source>
</evidence>
<keyword evidence="11" id="KW-1185">Reference proteome</keyword>
<dbReference type="HAMAP" id="MF_01658">
    <property type="entry name" value="COQ7"/>
    <property type="match status" value="1"/>
</dbReference>
<comment type="catalytic activity">
    <reaction evidence="8">
        <text>a 5-methoxy-2-methyl-3-(all-trans-polyprenyl)benzene-1,4-diol + AH2 + O2 = a 3-demethylubiquinol + A + H2O</text>
        <dbReference type="Rhea" id="RHEA:50908"/>
        <dbReference type="Rhea" id="RHEA-COMP:10859"/>
        <dbReference type="Rhea" id="RHEA-COMP:10914"/>
        <dbReference type="ChEBI" id="CHEBI:13193"/>
        <dbReference type="ChEBI" id="CHEBI:15377"/>
        <dbReference type="ChEBI" id="CHEBI:15379"/>
        <dbReference type="ChEBI" id="CHEBI:17499"/>
        <dbReference type="ChEBI" id="CHEBI:84167"/>
        <dbReference type="ChEBI" id="CHEBI:84422"/>
        <dbReference type="EC" id="1.14.99.60"/>
    </reaction>
</comment>
<protein>
    <recommendedName>
        <fullName evidence="8">5-demethoxyubiquinone hydroxylase, mitochondrial</fullName>
        <shortName evidence="8">DMQ hydroxylase</shortName>
        <ecNumber evidence="8">1.14.99.60</ecNumber>
    </recommendedName>
    <alternativeName>
        <fullName evidence="8">Ubiquinone biosynthesis monooxygenase COQ7</fullName>
    </alternativeName>
</protein>
<keyword evidence="6 8" id="KW-0503">Monooxygenase</keyword>
<comment type="similarity">
    <text evidence="8">Belongs to the COQ7 family.</text>
</comment>
<evidence type="ECO:0000256" key="3">
    <source>
        <dbReference type="ARBA" id="ARBA00022723"/>
    </source>
</evidence>
<evidence type="ECO:0000256" key="8">
    <source>
        <dbReference type="HAMAP-Rule" id="MF_03194"/>
    </source>
</evidence>
<feature type="binding site" evidence="8">
    <location>
        <position position="208"/>
    </location>
    <ligand>
        <name>Fe cation</name>
        <dbReference type="ChEBI" id="CHEBI:24875"/>
        <label>1</label>
    </ligand>
</feature>
<gene>
    <name evidence="10" type="primary">COQ7_2</name>
    <name evidence="8" type="synonym">COQ7</name>
    <name evidence="10" type="ORF">LTR91_005432</name>
</gene>
<feature type="binding site" evidence="8">
    <location>
        <position position="162"/>
    </location>
    <ligand>
        <name>Fe cation</name>
        <dbReference type="ChEBI" id="CHEBI:24875"/>
        <label>2</label>
    </ligand>
</feature>
<dbReference type="AlphaFoldDB" id="A0AAN6KU19"/>
<feature type="binding site" evidence="8">
    <location>
        <position position="110"/>
    </location>
    <ligand>
        <name>Fe cation</name>
        <dbReference type="ChEBI" id="CHEBI:24875"/>
        <label>2</label>
    </ligand>
</feature>
<dbReference type="Pfam" id="PF03232">
    <property type="entry name" value="COQ7"/>
    <property type="match status" value="1"/>
</dbReference>
<dbReference type="GO" id="GO:0006744">
    <property type="term" value="P:ubiquinone biosynthetic process"/>
    <property type="evidence" value="ECO:0007669"/>
    <property type="project" value="UniProtKB-UniRule"/>
</dbReference>
<comment type="pathway">
    <text evidence="1 8">Cofactor biosynthesis; ubiquinone biosynthesis.</text>
</comment>
<feature type="region of interest" description="Disordered" evidence="9">
    <location>
        <begin position="34"/>
        <end position="60"/>
    </location>
</feature>
<dbReference type="EC" id="1.14.99.60" evidence="8"/>
<organism evidence="10 11">
    <name type="scientific">Friedmanniomyces endolithicus</name>
    <dbReference type="NCBI Taxonomy" id="329885"/>
    <lineage>
        <taxon>Eukaryota</taxon>
        <taxon>Fungi</taxon>
        <taxon>Dikarya</taxon>
        <taxon>Ascomycota</taxon>
        <taxon>Pezizomycotina</taxon>
        <taxon>Dothideomycetes</taxon>
        <taxon>Dothideomycetidae</taxon>
        <taxon>Mycosphaerellales</taxon>
        <taxon>Teratosphaeriaceae</taxon>
        <taxon>Friedmanniomyces</taxon>
    </lineage>
</organism>
<keyword evidence="3 8" id="KW-0479">Metal-binding</keyword>
<dbReference type="InterPro" id="IPR009078">
    <property type="entry name" value="Ferritin-like_SF"/>
</dbReference>
<evidence type="ECO:0000256" key="1">
    <source>
        <dbReference type="ARBA" id="ARBA00004749"/>
    </source>
</evidence>
<feature type="binding site" evidence="8">
    <location>
        <position position="110"/>
    </location>
    <ligand>
        <name>Fe cation</name>
        <dbReference type="ChEBI" id="CHEBI:24875"/>
        <label>1</label>
    </ligand>
</feature>